<dbReference type="InterPro" id="IPR012347">
    <property type="entry name" value="Ferritin-like"/>
</dbReference>
<reference evidence="2 3" key="1">
    <citation type="submission" date="2020-08" db="EMBL/GenBank/DDBJ databases">
        <authorList>
            <person name="Ren C."/>
            <person name="Gu Y."/>
            <person name="Xu Y."/>
        </authorList>
    </citation>
    <scope>NUCLEOTIDE SEQUENCE [LARGE SCALE GENOMIC DNA]</scope>
    <source>
        <strain evidence="2 3">LBM18003</strain>
    </source>
</reference>
<dbReference type="SUPFAM" id="SSF47240">
    <property type="entry name" value="Ferritin-like"/>
    <property type="match status" value="1"/>
</dbReference>
<organism evidence="2 3">
    <name type="scientific">Caproicibacterium amylolyticum</name>
    <dbReference type="NCBI Taxonomy" id="2766537"/>
    <lineage>
        <taxon>Bacteria</taxon>
        <taxon>Bacillati</taxon>
        <taxon>Bacillota</taxon>
        <taxon>Clostridia</taxon>
        <taxon>Eubacteriales</taxon>
        <taxon>Oscillospiraceae</taxon>
        <taxon>Caproicibacterium</taxon>
    </lineage>
</organism>
<proteinExistence type="inferred from homology"/>
<name>A0A7G9WGC3_9FIRM</name>
<gene>
    <name evidence="2" type="ORF">H6X83_12540</name>
</gene>
<dbReference type="EMBL" id="CP060696">
    <property type="protein sequence ID" value="QNO17735.1"/>
    <property type="molecule type" value="Genomic_DNA"/>
</dbReference>
<evidence type="ECO:0000256" key="1">
    <source>
        <dbReference type="ARBA" id="ARBA00007644"/>
    </source>
</evidence>
<dbReference type="InterPro" id="IPR007760">
    <property type="entry name" value="Mn_catalase"/>
</dbReference>
<evidence type="ECO:0000313" key="2">
    <source>
        <dbReference type="EMBL" id="QNO17735.1"/>
    </source>
</evidence>
<dbReference type="AlphaFoldDB" id="A0A7G9WGC3"/>
<dbReference type="InterPro" id="IPR009078">
    <property type="entry name" value="Ferritin-like_SF"/>
</dbReference>
<dbReference type="Pfam" id="PF05067">
    <property type="entry name" value="Mn_catalase"/>
    <property type="match status" value="1"/>
</dbReference>
<dbReference type="KEGG" id="caml:H6X83_12540"/>
<comment type="similarity">
    <text evidence="1">Belongs to the manganese catalase family.</text>
</comment>
<evidence type="ECO:0000313" key="3">
    <source>
        <dbReference type="Proteomes" id="UP000516046"/>
    </source>
</evidence>
<protein>
    <submittedName>
        <fullName evidence="2">Manganese catalase family protein</fullName>
    </submittedName>
</protein>
<keyword evidence="3" id="KW-1185">Reference proteome</keyword>
<sequence length="36" mass="4265">MWSYEKRLQYPINIKNPDPAMAKIILSQYGGLYCKM</sequence>
<dbReference type="Proteomes" id="UP000516046">
    <property type="component" value="Chromosome"/>
</dbReference>
<dbReference type="Gene3D" id="1.20.1260.10">
    <property type="match status" value="1"/>
</dbReference>
<accession>A0A7G9WGC3</accession>